<dbReference type="PANTHER" id="PTHR48100">
    <property type="entry name" value="BROAD-SPECIFICITY PHOSPHATASE YOR283W-RELATED"/>
    <property type="match status" value="1"/>
</dbReference>
<dbReference type="InterPro" id="IPR050275">
    <property type="entry name" value="PGM_Phosphatase"/>
</dbReference>
<evidence type="ECO:0000313" key="2">
    <source>
        <dbReference type="Proteomes" id="UP000262939"/>
    </source>
</evidence>
<dbReference type="CDD" id="cd07067">
    <property type="entry name" value="HP_PGM_like"/>
    <property type="match status" value="1"/>
</dbReference>
<dbReference type="AlphaFoldDB" id="A0A372LA03"/>
<dbReference type="OrthoDB" id="9783269at2"/>
<comment type="caution">
    <text evidence="1">The sequence shown here is derived from an EMBL/GenBank/DDBJ whole genome shotgun (WGS) entry which is preliminary data.</text>
</comment>
<dbReference type="SMART" id="SM00855">
    <property type="entry name" value="PGAM"/>
    <property type="match status" value="1"/>
</dbReference>
<proteinExistence type="predicted"/>
<dbReference type="Proteomes" id="UP000262939">
    <property type="component" value="Unassembled WGS sequence"/>
</dbReference>
<dbReference type="Gene3D" id="3.40.50.1240">
    <property type="entry name" value="Phosphoglycerate mutase-like"/>
    <property type="match status" value="1"/>
</dbReference>
<dbReference type="Pfam" id="PF00300">
    <property type="entry name" value="His_Phos_1"/>
    <property type="match status" value="1"/>
</dbReference>
<organism evidence="1 2">
    <name type="scientific">Peribacillus glennii</name>
    <dbReference type="NCBI Taxonomy" id="2303991"/>
    <lineage>
        <taxon>Bacteria</taxon>
        <taxon>Bacillati</taxon>
        <taxon>Bacillota</taxon>
        <taxon>Bacilli</taxon>
        <taxon>Bacillales</taxon>
        <taxon>Bacillaceae</taxon>
        <taxon>Peribacillus</taxon>
    </lineage>
</organism>
<dbReference type="InterPro" id="IPR013078">
    <property type="entry name" value="His_Pase_superF_clade-1"/>
</dbReference>
<dbReference type="SUPFAM" id="SSF53254">
    <property type="entry name" value="Phosphoglycerate mutase-like"/>
    <property type="match status" value="1"/>
</dbReference>
<sequence>MDDGLVIALFRHGLTEANERKAYLGWSDSPLTPNARKQLAPAAIKPERLYSSDLKRCTETAALLFPDRPAVENTEFRELHFGNWEGKTYEDLKDDSHYKSWLNAPFIETPPGGESFKEFAGRIESAWEHMKGDMFSNGIRHSAIVTHGGVIRYLLMKYAPVEKVFWEWNTPHGGGWKLTFKAEDLRRGRRCTLLQEALITANPGG</sequence>
<dbReference type="RefSeq" id="WP_117323293.1">
    <property type="nucleotide sequence ID" value="NZ_QVTD01000010.1"/>
</dbReference>
<gene>
    <name evidence="1" type="ORF">D0466_14565</name>
</gene>
<dbReference type="PANTHER" id="PTHR48100:SF1">
    <property type="entry name" value="HISTIDINE PHOSPHATASE FAMILY PROTEIN-RELATED"/>
    <property type="match status" value="1"/>
</dbReference>
<dbReference type="GO" id="GO:0016791">
    <property type="term" value="F:phosphatase activity"/>
    <property type="evidence" value="ECO:0007669"/>
    <property type="project" value="TreeGrafter"/>
</dbReference>
<protein>
    <submittedName>
        <fullName evidence="1">Histidine phosphatase family protein</fullName>
    </submittedName>
</protein>
<name>A0A372LA03_9BACI</name>
<accession>A0A372LA03</accession>
<dbReference type="GO" id="GO:0005737">
    <property type="term" value="C:cytoplasm"/>
    <property type="evidence" value="ECO:0007669"/>
    <property type="project" value="TreeGrafter"/>
</dbReference>
<evidence type="ECO:0000313" key="1">
    <source>
        <dbReference type="EMBL" id="RFU62397.1"/>
    </source>
</evidence>
<keyword evidence="2" id="KW-1185">Reference proteome</keyword>
<reference evidence="1 2" key="1">
    <citation type="submission" date="2018-08" db="EMBL/GenBank/DDBJ databases">
        <title>Bacillus chawlae sp. nov., Bacillus glennii sp. nov., and Bacillus saganii sp. nov. Isolated from the Vehicle Assembly Building at Kennedy Space Center where the Viking Spacecraft were Assembled.</title>
        <authorList>
            <person name="Seuylemezian A."/>
            <person name="Vaishampayan P."/>
        </authorList>
    </citation>
    <scope>NUCLEOTIDE SEQUENCE [LARGE SCALE GENOMIC DNA]</scope>
    <source>
        <strain evidence="1 2">V44-8</strain>
    </source>
</reference>
<dbReference type="EMBL" id="QVTD01000010">
    <property type="protein sequence ID" value="RFU62397.1"/>
    <property type="molecule type" value="Genomic_DNA"/>
</dbReference>
<dbReference type="InterPro" id="IPR029033">
    <property type="entry name" value="His_PPase_superfam"/>
</dbReference>